<dbReference type="AlphaFoldDB" id="A0AAV1S360"/>
<comment type="caution">
    <text evidence="1">The sequence shown here is derived from an EMBL/GenBank/DDBJ whole genome shotgun (WGS) entry which is preliminary data.</text>
</comment>
<accession>A0AAV1S360</accession>
<evidence type="ECO:0000313" key="2">
    <source>
        <dbReference type="Proteomes" id="UP001314170"/>
    </source>
</evidence>
<dbReference type="Proteomes" id="UP001314170">
    <property type="component" value="Unassembled WGS sequence"/>
</dbReference>
<organism evidence="1 2">
    <name type="scientific">Dovyalis caffra</name>
    <dbReference type="NCBI Taxonomy" id="77055"/>
    <lineage>
        <taxon>Eukaryota</taxon>
        <taxon>Viridiplantae</taxon>
        <taxon>Streptophyta</taxon>
        <taxon>Embryophyta</taxon>
        <taxon>Tracheophyta</taxon>
        <taxon>Spermatophyta</taxon>
        <taxon>Magnoliopsida</taxon>
        <taxon>eudicotyledons</taxon>
        <taxon>Gunneridae</taxon>
        <taxon>Pentapetalae</taxon>
        <taxon>rosids</taxon>
        <taxon>fabids</taxon>
        <taxon>Malpighiales</taxon>
        <taxon>Salicaceae</taxon>
        <taxon>Flacourtieae</taxon>
        <taxon>Dovyalis</taxon>
    </lineage>
</organism>
<evidence type="ECO:0000313" key="1">
    <source>
        <dbReference type="EMBL" id="CAK7345408.1"/>
    </source>
</evidence>
<gene>
    <name evidence="1" type="ORF">DCAF_LOCUS18220</name>
</gene>
<sequence>MLPQPRRSGLDWLVPGPPVPTQELSLGILVKTLASWLLERRAQREAGFTEQRLPPSLGSGRITAQRAGPGLAKFWPARSKPGVEPWHLSEDLGVTVPRVEGTA</sequence>
<reference evidence="1 2" key="1">
    <citation type="submission" date="2024-01" db="EMBL/GenBank/DDBJ databases">
        <authorList>
            <person name="Waweru B."/>
        </authorList>
    </citation>
    <scope>NUCLEOTIDE SEQUENCE [LARGE SCALE GENOMIC DNA]</scope>
</reference>
<dbReference type="EMBL" id="CAWUPB010001168">
    <property type="protein sequence ID" value="CAK7345408.1"/>
    <property type="molecule type" value="Genomic_DNA"/>
</dbReference>
<proteinExistence type="predicted"/>
<dbReference type="AntiFam" id="ANF00038">
    <property type="entry name" value="Overlaps SRP RNA, same strand"/>
</dbReference>
<protein>
    <submittedName>
        <fullName evidence="1">Uncharacterized protein</fullName>
    </submittedName>
</protein>
<name>A0AAV1S360_9ROSI</name>
<keyword evidence="2" id="KW-1185">Reference proteome</keyword>